<keyword evidence="3" id="KW-1185">Reference proteome</keyword>
<proteinExistence type="predicted"/>
<dbReference type="EMBL" id="JTAI01000002">
    <property type="protein sequence ID" value="PPS97976.1"/>
    <property type="molecule type" value="Genomic_DNA"/>
</dbReference>
<reference evidence="2 3" key="1">
    <citation type="submission" date="2014-11" db="EMBL/GenBank/DDBJ databases">
        <title>Comparative genomic analysis of Cryptosporidium hominis reveals occurrence of genetic recombination in virulent subtypes.</title>
        <authorList>
            <person name="Guo Y."/>
            <person name="Tang K."/>
            <person name="Frace M."/>
            <person name="Li N."/>
            <person name="Roellig D.M."/>
            <person name="Sammons S."/>
            <person name="Knipe K."/>
            <person name="Rowe L."/>
            <person name="Feng Y."/>
            <person name="Xiao L."/>
        </authorList>
    </citation>
    <scope>NUCLEOTIDE SEQUENCE [LARGE SCALE GENOMIC DNA]</scope>
    <source>
        <strain evidence="2">30976</strain>
    </source>
</reference>
<dbReference type="VEuPathDB" id="CryptoDB:GY17_00000968"/>
<protein>
    <recommendedName>
        <fullName evidence="4">RRM domain-containing protein</fullName>
    </recommendedName>
</protein>
<evidence type="ECO:0000313" key="3">
    <source>
        <dbReference type="Proteomes" id="UP001429100"/>
    </source>
</evidence>
<evidence type="ECO:0008006" key="4">
    <source>
        <dbReference type="Google" id="ProtNLM"/>
    </source>
</evidence>
<evidence type="ECO:0000313" key="1">
    <source>
        <dbReference type="EMBL" id="CUV08068.1"/>
    </source>
</evidence>
<dbReference type="OrthoDB" id="360590at2759"/>
<dbReference type="VEuPathDB" id="CryptoDB:Chro.80588"/>
<evidence type="ECO:0000313" key="2">
    <source>
        <dbReference type="EMBL" id="PPS97976.1"/>
    </source>
</evidence>
<reference evidence="1" key="2">
    <citation type="submission" date="2015-08" db="EMBL/GenBank/DDBJ databases">
        <authorList>
            <person name="Babu N.S."/>
            <person name="Beckwith C.J."/>
            <person name="Beseler K.G."/>
            <person name="Brison A."/>
            <person name="Carone J.V."/>
            <person name="Caskin T.P."/>
            <person name="Diamond M."/>
            <person name="Durham M.E."/>
            <person name="Foxe J.M."/>
            <person name="Go M."/>
            <person name="Henderson B.A."/>
            <person name="Jones I.B."/>
            <person name="McGettigan J.A."/>
            <person name="Micheletti S.J."/>
            <person name="Nasrallah M.E."/>
            <person name="Ortiz D."/>
            <person name="Piller C.R."/>
            <person name="Privatt S.R."/>
            <person name="Schneider S.L."/>
            <person name="Sharp S."/>
            <person name="Smith T.C."/>
            <person name="Stanton J.D."/>
            <person name="Ullery H.E."/>
            <person name="Wilson R.J."/>
            <person name="Serrano M.G."/>
            <person name="Buck G."/>
            <person name="Lee V."/>
            <person name="Wang Y."/>
            <person name="Carvalho R."/>
            <person name="Voegtly L."/>
            <person name="Shi R."/>
            <person name="Duckworth R."/>
            <person name="Johnson A."/>
            <person name="Loviza R."/>
            <person name="Walstead R."/>
            <person name="Shah Z."/>
            <person name="Kiflezghi M."/>
            <person name="Wade K."/>
            <person name="Ball S.L."/>
            <person name="Bradley K.W."/>
            <person name="Asai D.J."/>
            <person name="Bowman C.A."/>
            <person name="Russell D.A."/>
            <person name="Pope W.H."/>
            <person name="Jacobs-Sera D."/>
            <person name="Hendrix R.W."/>
            <person name="Hatfull G.F."/>
        </authorList>
    </citation>
    <scope>NUCLEOTIDE SEQUENCE [LARGE SCALE GENOMIC DNA]</scope>
</reference>
<dbReference type="Proteomes" id="UP001429100">
    <property type="component" value="Unassembled WGS sequence"/>
</dbReference>
<reference evidence="2 3" key="3">
    <citation type="submission" date="2017-10" db="EMBL/GenBank/DDBJ databases">
        <title>Consistent, comparative and evidence-based genome annotation and re-annotation for the closely-related species, Cryptosporidium parvum, C. hominis and C. tyzzeri.</title>
        <authorList>
            <person name="Baptista R.P."/>
            <person name="Li Y."/>
            <person name="Sateriale A."/>
            <person name="Striepen B."/>
            <person name="Kissinger J.C."/>
        </authorList>
    </citation>
    <scope>NUCLEOTIDE SEQUENCE [LARGE SCALE GENOMIC DNA]</scope>
    <source>
        <strain evidence="2">30976</strain>
    </source>
</reference>
<name>A0A0S4TMU3_CRYHO</name>
<organism evidence="1">
    <name type="scientific">Cryptosporidium hominis</name>
    <dbReference type="NCBI Taxonomy" id="237895"/>
    <lineage>
        <taxon>Eukaryota</taxon>
        <taxon>Sar</taxon>
        <taxon>Alveolata</taxon>
        <taxon>Apicomplexa</taxon>
        <taxon>Conoidasida</taxon>
        <taxon>Coccidia</taxon>
        <taxon>Eucoccidiorida</taxon>
        <taxon>Eimeriorina</taxon>
        <taxon>Cryptosporidiidae</taxon>
        <taxon>Cryptosporidium</taxon>
    </lineage>
</organism>
<dbReference type="AlphaFoldDB" id="A0A0S4TMU3"/>
<sequence>MAVNPAFIPKELTDVYAPGNYDSNCSILACNFPTGTSVEECSNFMSWIGPVVFVEEGPSLQREANFIVVYSKPEFAVKATQEELVFNEGCRVYCRFVDAKPTVWGNITNFFQGIDQQYGASDQISNFINDTAAPAFYSTSNQVNEGIQNILSSDVSNQMAQGFSNFSNQIKESVAYATNSLYSPM</sequence>
<dbReference type="VEuPathDB" id="CryptoDB:ChTU502y2012_400fg0135"/>
<dbReference type="EMBL" id="LN877954">
    <property type="protein sequence ID" value="CUV08068.1"/>
    <property type="molecule type" value="Genomic_DNA"/>
</dbReference>
<accession>A0A0S4TMU3</accession>
<dbReference type="VEuPathDB" id="CryptoDB:CHUDEA8_5160"/>
<gene>
    <name evidence="1" type="ORF">CHUDEA8_5160</name>
    <name evidence="2" type="ORF">GY17_00000968</name>
</gene>
<dbReference type="Proteomes" id="UP000199752">
    <property type="component" value="Chromosome 8"/>
</dbReference>